<keyword evidence="1" id="KW-1185">Reference proteome</keyword>
<dbReference type="RefSeq" id="XP_056699898.1">
    <property type="nucleotide sequence ID" value="XM_056843920.1"/>
</dbReference>
<reference evidence="1" key="1">
    <citation type="journal article" date="2021" name="Nat. Commun.">
        <title>Genomic analyses provide insights into spinach domestication and the genetic basis of agronomic traits.</title>
        <authorList>
            <person name="Cai X."/>
            <person name="Sun X."/>
            <person name="Xu C."/>
            <person name="Sun H."/>
            <person name="Wang X."/>
            <person name="Ge C."/>
            <person name="Zhang Z."/>
            <person name="Wang Q."/>
            <person name="Fei Z."/>
            <person name="Jiao C."/>
            <person name="Wang Q."/>
        </authorList>
    </citation>
    <scope>NUCLEOTIDE SEQUENCE [LARGE SCALE GENOMIC DNA]</scope>
    <source>
        <strain evidence="1">cv. Varoflay</strain>
    </source>
</reference>
<dbReference type="GeneID" id="130472563"/>
<proteinExistence type="predicted"/>
<protein>
    <submittedName>
        <fullName evidence="2">Mannosylglycoprotein endo-beta-mannosidase-like</fullName>
    </submittedName>
</protein>
<dbReference type="Proteomes" id="UP000813463">
    <property type="component" value="Chromosome 4"/>
</dbReference>
<organism evidence="1 2">
    <name type="scientific">Spinacia oleracea</name>
    <name type="common">Spinach</name>
    <dbReference type="NCBI Taxonomy" id="3562"/>
    <lineage>
        <taxon>Eukaryota</taxon>
        <taxon>Viridiplantae</taxon>
        <taxon>Streptophyta</taxon>
        <taxon>Embryophyta</taxon>
        <taxon>Tracheophyta</taxon>
        <taxon>Spermatophyta</taxon>
        <taxon>Magnoliopsida</taxon>
        <taxon>eudicotyledons</taxon>
        <taxon>Gunneridae</taxon>
        <taxon>Pentapetalae</taxon>
        <taxon>Caryophyllales</taxon>
        <taxon>Chenopodiaceae</taxon>
        <taxon>Chenopodioideae</taxon>
        <taxon>Anserineae</taxon>
        <taxon>Spinacia</taxon>
    </lineage>
</organism>
<evidence type="ECO:0000313" key="1">
    <source>
        <dbReference type="Proteomes" id="UP000813463"/>
    </source>
</evidence>
<reference evidence="2" key="2">
    <citation type="submission" date="2025-08" db="UniProtKB">
        <authorList>
            <consortium name="RefSeq"/>
        </authorList>
    </citation>
    <scope>IDENTIFICATION</scope>
    <source>
        <tissue evidence="2">Leaf</tissue>
    </source>
</reference>
<evidence type="ECO:0000313" key="2">
    <source>
        <dbReference type="RefSeq" id="XP_056699898.1"/>
    </source>
</evidence>
<name>A0ABM3RW94_SPIOL</name>
<gene>
    <name evidence="2" type="primary">LOC130472563</name>
</gene>
<accession>A0ABM3RW94</accession>
<sequence length="88" mass="10073">MKGVRFTVLINKYTPEYLITSMSKGMDYGESDMWNHLFGFCKIENYIDSATGGRLFKGNGEPVFIRGGNLDIVRWFIAAFQEAISNRH</sequence>